<evidence type="ECO:0000256" key="7">
    <source>
        <dbReference type="ARBA" id="ARBA00022691"/>
    </source>
</evidence>
<dbReference type="PIRSF" id="PIRSF036432">
    <property type="entry name" value="Diphthine_synth"/>
    <property type="match status" value="1"/>
</dbReference>
<dbReference type="InterPro" id="IPR035996">
    <property type="entry name" value="4pyrrol_Methylase_sf"/>
</dbReference>
<dbReference type="Pfam" id="PF00590">
    <property type="entry name" value="TP_methylase"/>
    <property type="match status" value="1"/>
</dbReference>
<dbReference type="PANTHER" id="PTHR10882">
    <property type="entry name" value="DIPHTHINE SYNTHASE"/>
    <property type="match status" value="1"/>
</dbReference>
<dbReference type="GeneID" id="14910583"/>
<name>G0QK62_ICHMU</name>
<dbReference type="NCBIfam" id="TIGR00522">
    <property type="entry name" value="dph5"/>
    <property type="match status" value="1"/>
</dbReference>
<proteinExistence type="inferred from homology"/>
<dbReference type="InterPro" id="IPR014776">
    <property type="entry name" value="4pyrrole_Mease_sub2"/>
</dbReference>
<dbReference type="STRING" id="857967.G0QK62"/>
<dbReference type="eggNOG" id="KOG3123">
    <property type="taxonomic scope" value="Eukaryota"/>
</dbReference>
<dbReference type="InterPro" id="IPR004551">
    <property type="entry name" value="Dphthn_synthase"/>
</dbReference>
<evidence type="ECO:0000259" key="10">
    <source>
        <dbReference type="Pfam" id="PF00590"/>
    </source>
</evidence>
<dbReference type="Proteomes" id="UP000008983">
    <property type="component" value="Unassembled WGS sequence"/>
</dbReference>
<accession>G0QK62</accession>
<feature type="binding site" evidence="9">
    <location>
        <begin position="116"/>
        <end position="117"/>
    </location>
    <ligand>
        <name>S-adenosyl-L-methionine</name>
        <dbReference type="ChEBI" id="CHEBI:59789"/>
    </ligand>
</feature>
<dbReference type="Gene3D" id="3.40.1010.10">
    <property type="entry name" value="Cobalt-precorrin-4 Transmethylase, Domain 1"/>
    <property type="match status" value="1"/>
</dbReference>
<dbReference type="InterPro" id="IPR014777">
    <property type="entry name" value="4pyrrole_Mease_sub1"/>
</dbReference>
<dbReference type="CDD" id="cd11647">
    <property type="entry name" value="DHP5_DphB"/>
    <property type="match status" value="1"/>
</dbReference>
<evidence type="ECO:0000256" key="5">
    <source>
        <dbReference type="ARBA" id="ARBA00022603"/>
    </source>
</evidence>
<dbReference type="GO" id="GO:0032259">
    <property type="term" value="P:methylation"/>
    <property type="evidence" value="ECO:0007669"/>
    <property type="project" value="UniProtKB-KW"/>
</dbReference>
<reference evidence="11 12" key="1">
    <citation type="submission" date="2011-07" db="EMBL/GenBank/DDBJ databases">
        <authorList>
            <person name="Coyne R."/>
            <person name="Brami D."/>
            <person name="Johnson J."/>
            <person name="Hostetler J."/>
            <person name="Hannick L."/>
            <person name="Clark T."/>
            <person name="Cassidy-Hanley D."/>
            <person name="Inman J."/>
        </authorList>
    </citation>
    <scope>NUCLEOTIDE SEQUENCE [LARGE SCALE GENOMIC DNA]</scope>
    <source>
        <strain evidence="11 12">G5</strain>
    </source>
</reference>
<dbReference type="HAMAP" id="MF_01084">
    <property type="entry name" value="Diphthine_synth"/>
    <property type="match status" value="1"/>
</dbReference>
<dbReference type="InParanoid" id="G0QK62"/>
<dbReference type="GO" id="GO:0017183">
    <property type="term" value="P:protein histidyl modification to diphthamide"/>
    <property type="evidence" value="ECO:0007669"/>
    <property type="project" value="UniProtKB-UniPathway"/>
</dbReference>
<evidence type="ECO:0000313" key="11">
    <source>
        <dbReference type="EMBL" id="EGR34393.1"/>
    </source>
</evidence>
<feature type="domain" description="Tetrapyrrole methylase" evidence="10">
    <location>
        <begin position="3"/>
        <end position="240"/>
    </location>
</feature>
<evidence type="ECO:0000256" key="3">
    <source>
        <dbReference type="ARBA" id="ARBA00006729"/>
    </source>
</evidence>
<evidence type="ECO:0000256" key="9">
    <source>
        <dbReference type="PIRSR" id="PIRSR036432-1"/>
    </source>
</evidence>
<dbReference type="OMA" id="HNASIMS"/>
<evidence type="ECO:0000256" key="6">
    <source>
        <dbReference type="ARBA" id="ARBA00022679"/>
    </source>
</evidence>
<dbReference type="PANTHER" id="PTHR10882:SF0">
    <property type="entry name" value="DIPHTHINE METHYL ESTER SYNTHASE"/>
    <property type="match status" value="1"/>
</dbReference>
<evidence type="ECO:0000256" key="8">
    <source>
        <dbReference type="ARBA" id="ARBA00048752"/>
    </source>
</evidence>
<protein>
    <recommendedName>
        <fullName evidence="4">diphthine methyl ester synthase</fullName>
        <ecNumber evidence="4">2.1.1.314</ecNumber>
    </recommendedName>
</protein>
<keyword evidence="5" id="KW-0489">Methyltransferase</keyword>
<dbReference type="SUPFAM" id="SSF53790">
    <property type="entry name" value="Tetrapyrrole methylase"/>
    <property type="match status" value="1"/>
</dbReference>
<evidence type="ECO:0000256" key="4">
    <source>
        <dbReference type="ARBA" id="ARBA00011927"/>
    </source>
</evidence>
<gene>
    <name evidence="11" type="ORF">IMG5_013440</name>
</gene>
<sequence length="273" mass="31010">MVFYMIGLGLGDEKDITVKGLEIIKSCDEIYLEHYTSILGVEKEKLENFYGRQLIMADREMCEEGIDKILEDLSKIPEKNIAFLVVGDPFCATTHSDTYLRAIELGIKVEVIHNASIINAIGSTGMQVYRFGEIVSIPFYTEKWRPYSFYDKISANIKHGLHTLCLLDIRVKERTDENILKNKKIYEPPKYMSCQVAIEQILEAESVNKTGSVNKNTKCVAVARVGFSNQLIKAGTLEEFLTYDMGGPLHSLVICANELHPIENDMFKYFSKK</sequence>
<organism evidence="11 12">
    <name type="scientific">Ichthyophthirius multifiliis</name>
    <name type="common">White spot disease agent</name>
    <name type="synonym">Ich</name>
    <dbReference type="NCBI Taxonomy" id="5932"/>
    <lineage>
        <taxon>Eukaryota</taxon>
        <taxon>Sar</taxon>
        <taxon>Alveolata</taxon>
        <taxon>Ciliophora</taxon>
        <taxon>Intramacronucleata</taxon>
        <taxon>Oligohymenophorea</taxon>
        <taxon>Hymenostomatida</taxon>
        <taxon>Ophryoglenina</taxon>
        <taxon>Ichthyophthirius</taxon>
    </lineage>
</organism>
<comment type="pathway">
    <text evidence="2">Protein modification; peptidyl-diphthamide biosynthesis.</text>
</comment>
<feature type="binding site" evidence="9">
    <location>
        <position position="10"/>
    </location>
    <ligand>
        <name>S-adenosyl-L-methionine</name>
        <dbReference type="ChEBI" id="CHEBI:59789"/>
    </ligand>
</feature>
<comment type="function">
    <text evidence="1">S-adenosyl-L-methionine-dependent methyltransferase that catalyzes four methylations of the modified target histidine residue in translation elongation factor 2 (EF-2), to form an intermediate called diphthine methyl ester. The four successive methylation reactions represent the second step of diphthamide biosynthesis.</text>
</comment>
<evidence type="ECO:0000256" key="2">
    <source>
        <dbReference type="ARBA" id="ARBA00005156"/>
    </source>
</evidence>
<dbReference type="FunFam" id="3.30.950.10:FF:000004">
    <property type="entry name" value="Diphthine synthase putative"/>
    <property type="match status" value="1"/>
</dbReference>
<dbReference type="EMBL" id="GL983131">
    <property type="protein sequence ID" value="EGR34393.1"/>
    <property type="molecule type" value="Genomic_DNA"/>
</dbReference>
<evidence type="ECO:0000256" key="1">
    <source>
        <dbReference type="ARBA" id="ARBA00004006"/>
    </source>
</evidence>
<dbReference type="GO" id="GO:0141133">
    <property type="term" value="F:diphthine methyl ester synthase activity"/>
    <property type="evidence" value="ECO:0007669"/>
    <property type="project" value="UniProtKB-EC"/>
</dbReference>
<dbReference type="AlphaFoldDB" id="G0QK62"/>
<dbReference type="UniPathway" id="UPA00559"/>
<keyword evidence="12" id="KW-1185">Reference proteome</keyword>
<feature type="binding site" evidence="9">
    <location>
        <position position="225"/>
    </location>
    <ligand>
        <name>S-adenosyl-L-methionine</name>
        <dbReference type="ChEBI" id="CHEBI:59789"/>
    </ligand>
</feature>
<keyword evidence="7 9" id="KW-0949">S-adenosyl-L-methionine</keyword>
<dbReference type="RefSeq" id="XP_004039697.1">
    <property type="nucleotide sequence ID" value="XM_004039649.1"/>
</dbReference>
<comment type="similarity">
    <text evidence="3">Belongs to the diphthine synthase family.</text>
</comment>
<feature type="binding site" evidence="9">
    <location>
        <position position="167"/>
    </location>
    <ligand>
        <name>S-adenosyl-L-methionine</name>
        <dbReference type="ChEBI" id="CHEBI:59789"/>
    </ligand>
</feature>
<comment type="catalytic activity">
    <reaction evidence="8">
        <text>2-[(3S)-amino-3-carboxypropyl]-L-histidyl-[translation elongation factor 2] + 4 S-adenosyl-L-methionine = diphthine methyl ester-[translation elongation factor 2] + 4 S-adenosyl-L-homocysteine + 3 H(+)</text>
        <dbReference type="Rhea" id="RHEA:42652"/>
        <dbReference type="Rhea" id="RHEA-COMP:9749"/>
        <dbReference type="Rhea" id="RHEA-COMP:10173"/>
        <dbReference type="ChEBI" id="CHEBI:15378"/>
        <dbReference type="ChEBI" id="CHEBI:57856"/>
        <dbReference type="ChEBI" id="CHEBI:59789"/>
        <dbReference type="ChEBI" id="CHEBI:73995"/>
        <dbReference type="ChEBI" id="CHEBI:79005"/>
        <dbReference type="EC" id="2.1.1.314"/>
    </reaction>
</comment>
<evidence type="ECO:0000313" key="12">
    <source>
        <dbReference type="Proteomes" id="UP000008983"/>
    </source>
</evidence>
<dbReference type="InterPro" id="IPR000878">
    <property type="entry name" value="4pyrrol_Mease"/>
</dbReference>
<feature type="binding site" evidence="9">
    <location>
        <position position="88"/>
    </location>
    <ligand>
        <name>S-adenosyl-L-methionine</name>
        <dbReference type="ChEBI" id="CHEBI:59789"/>
    </ligand>
</feature>
<dbReference type="FunFam" id="3.40.1010.10:FF:000004">
    <property type="entry name" value="Putative diphthine synthase"/>
    <property type="match status" value="1"/>
</dbReference>
<feature type="binding site" evidence="9">
    <location>
        <position position="250"/>
    </location>
    <ligand>
        <name>S-adenosyl-L-methionine</name>
        <dbReference type="ChEBI" id="CHEBI:59789"/>
    </ligand>
</feature>
<dbReference type="FunCoup" id="G0QK62">
    <property type="interactions" value="407"/>
</dbReference>
<keyword evidence="6" id="KW-0808">Transferase</keyword>
<dbReference type="Gene3D" id="3.30.950.10">
    <property type="entry name" value="Methyltransferase, Cobalt-precorrin-4 Transmethylase, Domain 2"/>
    <property type="match status" value="1"/>
</dbReference>
<dbReference type="OrthoDB" id="2516at2759"/>
<dbReference type="EC" id="2.1.1.314" evidence="4"/>